<dbReference type="SUPFAM" id="SSF109635">
    <property type="entry name" value="DnaK suppressor protein DksA, alpha-hairpin domain"/>
    <property type="match status" value="1"/>
</dbReference>
<evidence type="ECO:0000256" key="1">
    <source>
        <dbReference type="ARBA" id="ARBA00022723"/>
    </source>
</evidence>
<dbReference type="InterPro" id="IPR000962">
    <property type="entry name" value="Znf_DskA_TraR"/>
</dbReference>
<dbReference type="Proteomes" id="UP000185911">
    <property type="component" value="Unassembled WGS sequence"/>
</dbReference>
<dbReference type="EMBL" id="MSYM01000013">
    <property type="protein sequence ID" value="OLP05938.1"/>
    <property type="molecule type" value="Genomic_DNA"/>
</dbReference>
<protein>
    <submittedName>
        <fullName evidence="6">DksA/traR C4-type zinc finger family protein</fullName>
    </submittedName>
</protein>
<feature type="zinc finger region" description="dksA C4-type" evidence="4">
    <location>
        <begin position="91"/>
        <end position="115"/>
    </location>
</feature>
<dbReference type="AlphaFoldDB" id="A0A1Q8YD19"/>
<evidence type="ECO:0000256" key="4">
    <source>
        <dbReference type="PROSITE-ProRule" id="PRU00510"/>
    </source>
</evidence>
<keyword evidence="3" id="KW-0862">Zinc</keyword>
<dbReference type="GO" id="GO:0008270">
    <property type="term" value="F:zinc ion binding"/>
    <property type="evidence" value="ECO:0007669"/>
    <property type="project" value="UniProtKB-KW"/>
</dbReference>
<dbReference type="PANTHER" id="PTHR33823:SF4">
    <property type="entry name" value="GENERAL STRESS PROTEIN 16O"/>
    <property type="match status" value="1"/>
</dbReference>
<sequence length="123" mass="13443">MDKLTTSEHDDLAKMLGARKQVMHDEIRTGLSGLRGETIEDILANTTDAGDIASANQMTEVSNAEVARDTAELRDIVAAEARLTDGTYGVCVDCDEPIPYARLAAYPTAKRCIRCQEIREEKG</sequence>
<keyword evidence="1" id="KW-0479">Metal-binding</keyword>
<proteinExistence type="predicted"/>
<evidence type="ECO:0000313" key="7">
    <source>
        <dbReference type="Proteomes" id="UP000185911"/>
    </source>
</evidence>
<evidence type="ECO:0000256" key="3">
    <source>
        <dbReference type="ARBA" id="ARBA00022833"/>
    </source>
</evidence>
<gene>
    <name evidence="6" type="ORF">BLL52_2167</name>
</gene>
<dbReference type="Gene3D" id="1.20.120.910">
    <property type="entry name" value="DksA, coiled-coil domain"/>
    <property type="match status" value="1"/>
</dbReference>
<dbReference type="InterPro" id="IPR037187">
    <property type="entry name" value="DnaK_N"/>
</dbReference>
<comment type="caution">
    <text evidence="6">The sequence shown here is derived from an EMBL/GenBank/DDBJ whole genome shotgun (WGS) entry which is preliminary data.</text>
</comment>
<dbReference type="Pfam" id="PF01258">
    <property type="entry name" value="zf-dskA_traR"/>
    <property type="match status" value="1"/>
</dbReference>
<dbReference type="PANTHER" id="PTHR33823">
    <property type="entry name" value="RNA POLYMERASE-BINDING TRANSCRIPTION FACTOR DKSA-RELATED"/>
    <property type="match status" value="1"/>
</dbReference>
<evidence type="ECO:0000313" key="6">
    <source>
        <dbReference type="EMBL" id="OLP05938.1"/>
    </source>
</evidence>
<organism evidence="6 7">
    <name type="scientific">Rhodoferax antarcticus ANT.BR</name>
    <dbReference type="NCBI Taxonomy" id="1111071"/>
    <lineage>
        <taxon>Bacteria</taxon>
        <taxon>Pseudomonadati</taxon>
        <taxon>Pseudomonadota</taxon>
        <taxon>Betaproteobacteria</taxon>
        <taxon>Burkholderiales</taxon>
        <taxon>Comamonadaceae</taxon>
        <taxon>Rhodoferax</taxon>
    </lineage>
</organism>
<accession>A0A1Q8YD19</accession>
<dbReference type="SUPFAM" id="SSF57716">
    <property type="entry name" value="Glucocorticoid receptor-like (DNA-binding domain)"/>
    <property type="match status" value="1"/>
</dbReference>
<keyword evidence="7" id="KW-1185">Reference proteome</keyword>
<dbReference type="STRING" id="81479.RA876_05105"/>
<name>A0A1Q8YD19_9BURK</name>
<evidence type="ECO:0000256" key="2">
    <source>
        <dbReference type="ARBA" id="ARBA00022771"/>
    </source>
</evidence>
<feature type="domain" description="Zinc finger DksA/TraR C4-type" evidence="5">
    <location>
        <begin position="86"/>
        <end position="120"/>
    </location>
</feature>
<keyword evidence="2" id="KW-0863">Zinc-finger</keyword>
<dbReference type="PROSITE" id="PS51128">
    <property type="entry name" value="ZF_DKSA_2"/>
    <property type="match status" value="1"/>
</dbReference>
<reference evidence="6 7" key="1">
    <citation type="submission" date="2017-01" db="EMBL/GenBank/DDBJ databases">
        <title>Genome sequence of Rhodoferax antarcticus ANT.BR, a psychrophilic purple nonsulfur bacterium from an Antarctic microbial mat.</title>
        <authorList>
            <person name="Baker J."/>
            <person name="Riester C."/>
            <person name="Skinner B."/>
            <person name="Newell A."/>
            <person name="Swingley W."/>
            <person name="Madigan M."/>
            <person name="Jung D."/>
            <person name="Asao M."/>
            <person name="Chen M."/>
            <person name="Loughlin P."/>
            <person name="Pan H."/>
            <person name="Lin S."/>
            <person name="Li N."/>
            <person name="Shaw J."/>
            <person name="Prado M."/>
            <person name="Sherman C."/>
            <person name="Li X."/>
            <person name="Tang J."/>
            <person name="Blankenship R."/>
            <person name="Zhao T."/>
            <person name="Touchman J."/>
            <person name="Sattley M."/>
        </authorList>
    </citation>
    <scope>NUCLEOTIDE SEQUENCE [LARGE SCALE GENOMIC DNA]</scope>
    <source>
        <strain evidence="6 7">ANT.BR</strain>
    </source>
</reference>
<evidence type="ECO:0000259" key="5">
    <source>
        <dbReference type="Pfam" id="PF01258"/>
    </source>
</evidence>
<dbReference type="RefSeq" id="WP_075586483.1">
    <property type="nucleotide sequence ID" value="NZ_MSYM01000013.1"/>
</dbReference>